<accession>A0A8J3INM4</accession>
<proteinExistence type="predicted"/>
<keyword evidence="2" id="KW-1185">Reference proteome</keyword>
<dbReference type="EMBL" id="BNJK01000001">
    <property type="protein sequence ID" value="GHO95728.1"/>
    <property type="molecule type" value="Genomic_DNA"/>
</dbReference>
<dbReference type="Proteomes" id="UP000597444">
    <property type="component" value="Unassembled WGS sequence"/>
</dbReference>
<comment type="caution">
    <text evidence="1">The sequence shown here is derived from an EMBL/GenBank/DDBJ whole genome shotgun (WGS) entry which is preliminary data.</text>
</comment>
<name>A0A8J3INM4_9CHLR</name>
<gene>
    <name evidence="1" type="ORF">KSF_057760</name>
</gene>
<reference evidence="1" key="1">
    <citation type="submission" date="2020-10" db="EMBL/GenBank/DDBJ databases">
        <title>Taxonomic study of unclassified bacteria belonging to the class Ktedonobacteria.</title>
        <authorList>
            <person name="Yabe S."/>
            <person name="Wang C.M."/>
            <person name="Zheng Y."/>
            <person name="Sakai Y."/>
            <person name="Cavaletti L."/>
            <person name="Monciardini P."/>
            <person name="Donadio S."/>
        </authorList>
    </citation>
    <scope>NUCLEOTIDE SEQUENCE</scope>
    <source>
        <strain evidence="1">ID150040</strain>
    </source>
</reference>
<sequence>MIDKHRGISFTGGLRGASTLYTPGLYETLQHIPNGVGPEMLRAGMIYAKNLLKTRYSHQLY</sequence>
<protein>
    <submittedName>
        <fullName evidence="1">Uncharacterized protein</fullName>
    </submittedName>
</protein>
<evidence type="ECO:0000313" key="2">
    <source>
        <dbReference type="Proteomes" id="UP000597444"/>
    </source>
</evidence>
<organism evidence="1 2">
    <name type="scientific">Reticulibacter mediterranei</name>
    <dbReference type="NCBI Taxonomy" id="2778369"/>
    <lineage>
        <taxon>Bacteria</taxon>
        <taxon>Bacillati</taxon>
        <taxon>Chloroflexota</taxon>
        <taxon>Ktedonobacteria</taxon>
        <taxon>Ktedonobacterales</taxon>
        <taxon>Reticulibacteraceae</taxon>
        <taxon>Reticulibacter</taxon>
    </lineage>
</organism>
<dbReference type="AlphaFoldDB" id="A0A8J3INM4"/>
<evidence type="ECO:0000313" key="1">
    <source>
        <dbReference type="EMBL" id="GHO95728.1"/>
    </source>
</evidence>